<accession>A0A7Y6EZG2</accession>
<sequence length="158" mass="18008">MVERQWLSLNEVVQSERGIAFVIMIAQFQEKYVIVYNNKRNGWEFPGGTCEPGETPLEAAGRELYEETGAVRFMLEPFGIYEMNGNLGKVYYAAVDQFDSMSLELPNQEIGELKLVDTLPAGMSFGDMFYTFLDYWTAYSFKGTNQLNIDLTGVHLIK</sequence>
<comment type="caution">
    <text evidence="6">The sequence shown here is derived from an EMBL/GenBank/DDBJ whole genome shotgun (WGS) entry which is preliminary data.</text>
</comment>
<feature type="domain" description="Nudix hydrolase" evidence="5">
    <location>
        <begin position="16"/>
        <end position="140"/>
    </location>
</feature>
<keyword evidence="3" id="KW-0460">Magnesium</keyword>
<dbReference type="SUPFAM" id="SSF55811">
    <property type="entry name" value="Nudix"/>
    <property type="match status" value="1"/>
</dbReference>
<dbReference type="Proteomes" id="UP000526125">
    <property type="component" value="Unassembled WGS sequence"/>
</dbReference>
<dbReference type="Pfam" id="PF00293">
    <property type="entry name" value="NUDIX"/>
    <property type="match status" value="1"/>
</dbReference>
<dbReference type="PANTHER" id="PTHR43222:SF2">
    <property type="entry name" value="NUDIX HYDROLASE 23, CHLOROPLASTIC"/>
    <property type="match status" value="1"/>
</dbReference>
<keyword evidence="2 4" id="KW-0378">Hydrolase</keyword>
<dbReference type="InterPro" id="IPR020084">
    <property type="entry name" value="NUDIX_hydrolase_CS"/>
</dbReference>
<dbReference type="GO" id="GO:0016787">
    <property type="term" value="F:hydrolase activity"/>
    <property type="evidence" value="ECO:0007669"/>
    <property type="project" value="UniProtKB-KW"/>
</dbReference>
<comment type="cofactor">
    <cofactor evidence="1">
        <name>Mg(2+)</name>
        <dbReference type="ChEBI" id="CHEBI:18420"/>
    </cofactor>
</comment>
<dbReference type="PRINTS" id="PR00502">
    <property type="entry name" value="NUDIXFAMILY"/>
</dbReference>
<name>A0A7Y6EZG2_9BACL</name>
<comment type="similarity">
    <text evidence="4">Belongs to the Nudix hydrolase family.</text>
</comment>
<evidence type="ECO:0000259" key="5">
    <source>
        <dbReference type="PROSITE" id="PS51462"/>
    </source>
</evidence>
<evidence type="ECO:0000256" key="1">
    <source>
        <dbReference type="ARBA" id="ARBA00001946"/>
    </source>
</evidence>
<dbReference type="EMBL" id="JABMCB010000206">
    <property type="protein sequence ID" value="NUU79868.1"/>
    <property type="molecule type" value="Genomic_DNA"/>
</dbReference>
<dbReference type="InterPro" id="IPR015797">
    <property type="entry name" value="NUDIX_hydrolase-like_dom_sf"/>
</dbReference>
<dbReference type="PANTHER" id="PTHR43222">
    <property type="entry name" value="NUDIX HYDROLASE 23"/>
    <property type="match status" value="1"/>
</dbReference>
<dbReference type="InterPro" id="IPR020476">
    <property type="entry name" value="Nudix_hydrolase"/>
</dbReference>
<evidence type="ECO:0000256" key="3">
    <source>
        <dbReference type="ARBA" id="ARBA00022842"/>
    </source>
</evidence>
<dbReference type="Gene3D" id="3.90.79.10">
    <property type="entry name" value="Nucleoside Triphosphate Pyrophosphohydrolase"/>
    <property type="match status" value="1"/>
</dbReference>
<evidence type="ECO:0000313" key="7">
    <source>
        <dbReference type="Proteomes" id="UP000526125"/>
    </source>
</evidence>
<dbReference type="PROSITE" id="PS51462">
    <property type="entry name" value="NUDIX"/>
    <property type="match status" value="1"/>
</dbReference>
<organism evidence="6 7">
    <name type="scientific">Paenibacillus xylanilyticus</name>
    <dbReference type="NCBI Taxonomy" id="248903"/>
    <lineage>
        <taxon>Bacteria</taxon>
        <taxon>Bacillati</taxon>
        <taxon>Bacillota</taxon>
        <taxon>Bacilli</taxon>
        <taxon>Bacillales</taxon>
        <taxon>Paenibacillaceae</taxon>
        <taxon>Paenibacillus</taxon>
    </lineage>
</organism>
<reference evidence="6 7" key="1">
    <citation type="submission" date="2020-05" db="EMBL/GenBank/DDBJ databases">
        <title>Genome Sequencing of Type Strains.</title>
        <authorList>
            <person name="Lemaire J.F."/>
            <person name="Inderbitzin P."/>
            <person name="Gregorio O.A."/>
            <person name="Collins S.B."/>
            <person name="Wespe N."/>
            <person name="Knight-Connoni V."/>
        </authorList>
    </citation>
    <scope>NUCLEOTIDE SEQUENCE [LARGE SCALE GENOMIC DNA]</scope>
    <source>
        <strain evidence="6 7">LMG 21957</strain>
    </source>
</reference>
<dbReference type="RefSeq" id="WP_175399426.1">
    <property type="nucleotide sequence ID" value="NZ_JABMCB010000206.1"/>
</dbReference>
<keyword evidence="7" id="KW-1185">Reference proteome</keyword>
<dbReference type="InterPro" id="IPR000086">
    <property type="entry name" value="NUDIX_hydrolase_dom"/>
</dbReference>
<dbReference type="AlphaFoldDB" id="A0A7Y6EZG2"/>
<gene>
    <name evidence="6" type="ORF">HP552_32280</name>
</gene>
<evidence type="ECO:0000256" key="4">
    <source>
        <dbReference type="RuleBase" id="RU003476"/>
    </source>
</evidence>
<dbReference type="PROSITE" id="PS00893">
    <property type="entry name" value="NUDIX_BOX"/>
    <property type="match status" value="1"/>
</dbReference>
<proteinExistence type="inferred from homology"/>
<evidence type="ECO:0000256" key="2">
    <source>
        <dbReference type="ARBA" id="ARBA00022801"/>
    </source>
</evidence>
<evidence type="ECO:0000313" key="6">
    <source>
        <dbReference type="EMBL" id="NUU79868.1"/>
    </source>
</evidence>
<protein>
    <submittedName>
        <fullName evidence="6">NUDIX domain-containing protein</fullName>
    </submittedName>
</protein>